<dbReference type="Pfam" id="PF13419">
    <property type="entry name" value="HAD_2"/>
    <property type="match status" value="1"/>
</dbReference>
<name>A0A9N9SBB2_9DIPT</name>
<dbReference type="PANTHER" id="PTHR18901:SF38">
    <property type="entry name" value="PSEUDOURIDINE-5'-PHOSPHATASE"/>
    <property type="match status" value="1"/>
</dbReference>
<evidence type="ECO:0000313" key="2">
    <source>
        <dbReference type="Proteomes" id="UP001153620"/>
    </source>
</evidence>
<reference evidence="1" key="1">
    <citation type="submission" date="2022-01" db="EMBL/GenBank/DDBJ databases">
        <authorList>
            <person name="King R."/>
        </authorList>
    </citation>
    <scope>NUCLEOTIDE SEQUENCE</scope>
</reference>
<dbReference type="SFLD" id="SFLDG01129">
    <property type="entry name" value="C1.5:_HAD__Beta-PGM__Phosphata"/>
    <property type="match status" value="1"/>
</dbReference>
<dbReference type="InterPro" id="IPR023214">
    <property type="entry name" value="HAD_sf"/>
</dbReference>
<dbReference type="Gene3D" id="1.10.150.240">
    <property type="entry name" value="Putative phosphatase, domain 2"/>
    <property type="match status" value="1"/>
</dbReference>
<dbReference type="InterPro" id="IPR041492">
    <property type="entry name" value="HAD_2"/>
</dbReference>
<reference evidence="1" key="2">
    <citation type="submission" date="2022-10" db="EMBL/GenBank/DDBJ databases">
        <authorList>
            <consortium name="ENA_rothamsted_submissions"/>
            <consortium name="culmorum"/>
            <person name="King R."/>
        </authorList>
    </citation>
    <scope>NUCLEOTIDE SEQUENCE</scope>
</reference>
<dbReference type="InterPro" id="IPR023198">
    <property type="entry name" value="PGP-like_dom2"/>
</dbReference>
<keyword evidence="2" id="KW-1185">Reference proteome</keyword>
<evidence type="ECO:0008006" key="3">
    <source>
        <dbReference type="Google" id="ProtNLM"/>
    </source>
</evidence>
<dbReference type="AlphaFoldDB" id="A0A9N9SBB2"/>
<gene>
    <name evidence="1" type="ORF">CHIRRI_LOCUS14558</name>
</gene>
<dbReference type="OrthoDB" id="40579at2759"/>
<dbReference type="Gene3D" id="3.40.50.1000">
    <property type="entry name" value="HAD superfamily/HAD-like"/>
    <property type="match status" value="1"/>
</dbReference>
<dbReference type="InterPro" id="IPR006439">
    <property type="entry name" value="HAD-SF_hydro_IA"/>
</dbReference>
<dbReference type="SUPFAM" id="SSF56784">
    <property type="entry name" value="HAD-like"/>
    <property type="match status" value="1"/>
</dbReference>
<dbReference type="InterPro" id="IPR036412">
    <property type="entry name" value="HAD-like_sf"/>
</dbReference>
<protein>
    <recommendedName>
        <fullName evidence="3">Pseudouridine-5'-phosphatase</fullName>
    </recommendedName>
</protein>
<dbReference type="EMBL" id="OU895880">
    <property type="protein sequence ID" value="CAG9811751.1"/>
    <property type="molecule type" value="Genomic_DNA"/>
</dbReference>
<dbReference type="FunFam" id="3.40.50.1000:FF:000055">
    <property type="entry name" value="Haloacid dehalogenase-like hydrolase family protein"/>
    <property type="match status" value="1"/>
</dbReference>
<evidence type="ECO:0000313" key="1">
    <source>
        <dbReference type="EMBL" id="CAG9811751.1"/>
    </source>
</evidence>
<accession>A0A9N9SBB2</accession>
<dbReference type="PANTHER" id="PTHR18901">
    <property type="entry name" value="2-DEOXYGLUCOSE-6-PHOSPHATE PHOSPHATASE 2"/>
    <property type="match status" value="1"/>
</dbReference>
<dbReference type="GO" id="GO:0016791">
    <property type="term" value="F:phosphatase activity"/>
    <property type="evidence" value="ECO:0007669"/>
    <property type="project" value="TreeGrafter"/>
</dbReference>
<organism evidence="1 2">
    <name type="scientific">Chironomus riparius</name>
    <dbReference type="NCBI Taxonomy" id="315576"/>
    <lineage>
        <taxon>Eukaryota</taxon>
        <taxon>Metazoa</taxon>
        <taxon>Ecdysozoa</taxon>
        <taxon>Arthropoda</taxon>
        <taxon>Hexapoda</taxon>
        <taxon>Insecta</taxon>
        <taxon>Pterygota</taxon>
        <taxon>Neoptera</taxon>
        <taxon>Endopterygota</taxon>
        <taxon>Diptera</taxon>
        <taxon>Nematocera</taxon>
        <taxon>Chironomoidea</taxon>
        <taxon>Chironomidae</taxon>
        <taxon>Chironominae</taxon>
        <taxon>Chironomus</taxon>
    </lineage>
</organism>
<sequence>MPSKFKDVTHVIFDMDGLLLNTEVLYTVATQNILDMYFQNPRKIYTWDVKVGLMGLQTEQVSRKIVDIYDIPITWEEYAALAGEQIKILMKNCEKCAGAERLVKHLYDKNVPICLATSSSKESFDVKTVHHKELFKMFQHITMGSSDPEVAHGKPAPDIFLVAASRFPDKPKHENCLVFEDAPNGVTAALAAGMQVVMVPDIHVPESQRQDATQVLKTLNDFKPEDFNLPAFDES</sequence>
<proteinExistence type="predicted"/>
<dbReference type="SFLD" id="SFLDS00003">
    <property type="entry name" value="Haloacid_Dehalogenase"/>
    <property type="match status" value="1"/>
</dbReference>
<dbReference type="Proteomes" id="UP001153620">
    <property type="component" value="Chromosome 4"/>
</dbReference>
<dbReference type="NCBIfam" id="TIGR01509">
    <property type="entry name" value="HAD-SF-IA-v3"/>
    <property type="match status" value="1"/>
</dbReference>